<dbReference type="PaxDb" id="8022-A0A060YLR9"/>
<dbReference type="EMBL" id="FR913858">
    <property type="protein sequence ID" value="CDQ92788.1"/>
    <property type="molecule type" value="Genomic_DNA"/>
</dbReference>
<evidence type="ECO:0000256" key="1">
    <source>
        <dbReference type="ARBA" id="ARBA00010879"/>
    </source>
</evidence>
<dbReference type="EC" id="3.1.26.4" evidence="2"/>
<dbReference type="PANTHER" id="PTHR47027">
    <property type="entry name" value="REVERSE TRANSCRIPTASE DOMAIN-CONTAINING PROTEIN"/>
    <property type="match status" value="1"/>
</dbReference>
<comment type="similarity">
    <text evidence="1">Belongs to the beta type-B retroviral polymerase family. HERV class-II K(HML-2) pol subfamily.</text>
</comment>
<evidence type="ECO:0000313" key="4">
    <source>
        <dbReference type="EMBL" id="CDQ92788.1"/>
    </source>
</evidence>
<feature type="domain" description="Reverse transcriptase" evidence="3">
    <location>
        <begin position="1"/>
        <end position="115"/>
    </location>
</feature>
<dbReference type="PANTHER" id="PTHR47027:SF20">
    <property type="entry name" value="REVERSE TRANSCRIPTASE-LIKE PROTEIN WITH RNA-DIRECTED DNA POLYMERASE DOMAIN"/>
    <property type="match status" value="1"/>
</dbReference>
<evidence type="ECO:0000256" key="2">
    <source>
        <dbReference type="ARBA" id="ARBA00012180"/>
    </source>
</evidence>
<dbReference type="Proteomes" id="UP000193380">
    <property type="component" value="Unassembled WGS sequence"/>
</dbReference>
<protein>
    <recommendedName>
        <fullName evidence="2">ribonuclease H</fullName>
        <ecNumber evidence="2">3.1.26.4</ecNumber>
    </recommendedName>
</protein>
<evidence type="ECO:0000313" key="5">
    <source>
        <dbReference type="Proteomes" id="UP000193380"/>
    </source>
</evidence>
<dbReference type="InterPro" id="IPR043502">
    <property type="entry name" value="DNA/RNA_pol_sf"/>
</dbReference>
<accession>A0A060YLR9</accession>
<dbReference type="GO" id="GO:0004523">
    <property type="term" value="F:RNA-DNA hybrid ribonuclease activity"/>
    <property type="evidence" value="ECO:0007669"/>
    <property type="project" value="UniProtKB-EC"/>
</dbReference>
<proteinExistence type="inferred from homology"/>
<dbReference type="AlphaFoldDB" id="A0A060YLR9"/>
<dbReference type="PROSITE" id="PS50878">
    <property type="entry name" value="RT_POL"/>
    <property type="match status" value="1"/>
</dbReference>
<sequence>MQLKPHPLQHIYINELVRALEKTAAPGLTLLESEVICLMFADDLVLMAPTKEGLQQHIDILHRFCQTWALTVNLSKTKIMVFQKRSSRQDHKYKFHLDIIALEHTKNYTYLGLNISATGDSHKAVNDLRDKARRAFYAIKRNITFNIPVRIWLKILDSVIEPIVRSGVFIFPCVL</sequence>
<dbReference type="Pfam" id="PF00078">
    <property type="entry name" value="RVT_1"/>
    <property type="match status" value="1"/>
</dbReference>
<dbReference type="Gene3D" id="3.30.70.270">
    <property type="match status" value="1"/>
</dbReference>
<evidence type="ECO:0000259" key="3">
    <source>
        <dbReference type="PROSITE" id="PS50878"/>
    </source>
</evidence>
<reference evidence="4" key="1">
    <citation type="journal article" date="2014" name="Nat. Commun.">
        <title>The rainbow trout genome provides novel insights into evolution after whole-genome duplication in vertebrates.</title>
        <authorList>
            <person name="Berthelot C."/>
            <person name="Brunet F."/>
            <person name="Chalopin D."/>
            <person name="Juanchich A."/>
            <person name="Bernard M."/>
            <person name="Noel B."/>
            <person name="Bento P."/>
            <person name="Da Silva C."/>
            <person name="Labadie K."/>
            <person name="Alberti A."/>
            <person name="Aury J.M."/>
            <person name="Louis A."/>
            <person name="Dehais P."/>
            <person name="Bardou P."/>
            <person name="Montfort J."/>
            <person name="Klopp C."/>
            <person name="Cabau C."/>
            <person name="Gaspin C."/>
            <person name="Thorgaard G.H."/>
            <person name="Boussaha M."/>
            <person name="Quillet E."/>
            <person name="Guyomard R."/>
            <person name="Galiana D."/>
            <person name="Bobe J."/>
            <person name="Volff J.N."/>
            <person name="Genet C."/>
            <person name="Wincker P."/>
            <person name="Jaillon O."/>
            <person name="Roest Crollius H."/>
            <person name="Guiguen Y."/>
        </authorList>
    </citation>
    <scope>NUCLEOTIDE SEQUENCE [LARGE SCALE GENOMIC DNA]</scope>
</reference>
<dbReference type="InterPro" id="IPR043128">
    <property type="entry name" value="Rev_trsase/Diguanyl_cyclase"/>
</dbReference>
<gene>
    <name evidence="4" type="ORF">GSONMT00035511001</name>
</gene>
<dbReference type="STRING" id="8022.A0A060YLR9"/>
<name>A0A060YLR9_ONCMY</name>
<reference evidence="4" key="2">
    <citation type="submission" date="2014-03" db="EMBL/GenBank/DDBJ databases">
        <authorList>
            <person name="Genoscope - CEA"/>
        </authorList>
    </citation>
    <scope>NUCLEOTIDE SEQUENCE</scope>
</reference>
<organism evidence="4 5">
    <name type="scientific">Oncorhynchus mykiss</name>
    <name type="common">Rainbow trout</name>
    <name type="synonym">Salmo gairdneri</name>
    <dbReference type="NCBI Taxonomy" id="8022"/>
    <lineage>
        <taxon>Eukaryota</taxon>
        <taxon>Metazoa</taxon>
        <taxon>Chordata</taxon>
        <taxon>Craniata</taxon>
        <taxon>Vertebrata</taxon>
        <taxon>Euteleostomi</taxon>
        <taxon>Actinopterygii</taxon>
        <taxon>Neopterygii</taxon>
        <taxon>Teleostei</taxon>
        <taxon>Protacanthopterygii</taxon>
        <taxon>Salmoniformes</taxon>
        <taxon>Salmonidae</taxon>
        <taxon>Salmoninae</taxon>
        <taxon>Oncorhynchus</taxon>
    </lineage>
</organism>
<dbReference type="InterPro" id="IPR000477">
    <property type="entry name" value="RT_dom"/>
</dbReference>
<dbReference type="SUPFAM" id="SSF56672">
    <property type="entry name" value="DNA/RNA polymerases"/>
    <property type="match status" value="1"/>
</dbReference>